<name>A0A450TRY1_9GAMM</name>
<proteinExistence type="predicted"/>
<evidence type="ECO:0000313" key="1">
    <source>
        <dbReference type="EMBL" id="VFJ71078.1"/>
    </source>
</evidence>
<reference evidence="1" key="1">
    <citation type="submission" date="2019-02" db="EMBL/GenBank/DDBJ databases">
        <authorList>
            <person name="Gruber-Vodicka R. H."/>
            <person name="Seah K. B. B."/>
        </authorList>
    </citation>
    <scope>NUCLEOTIDE SEQUENCE</scope>
    <source>
        <strain evidence="1">BECK_BZ131</strain>
    </source>
</reference>
<dbReference type="EMBL" id="CAADFE010000025">
    <property type="protein sequence ID" value="VFJ71078.1"/>
    <property type="molecule type" value="Genomic_DNA"/>
</dbReference>
<dbReference type="AlphaFoldDB" id="A0A450TRY1"/>
<accession>A0A450TRY1</accession>
<organism evidence="1">
    <name type="scientific">Candidatus Kentrum sp. FW</name>
    <dbReference type="NCBI Taxonomy" id="2126338"/>
    <lineage>
        <taxon>Bacteria</taxon>
        <taxon>Pseudomonadati</taxon>
        <taxon>Pseudomonadota</taxon>
        <taxon>Gammaproteobacteria</taxon>
        <taxon>Candidatus Kentrum</taxon>
    </lineage>
</organism>
<sequence>MHAIEFQAMIQDGVIEVPPYYHAQLSKHAKVIVLMDEEPHQTGMLVRLLEHPVTRADFTPLSREAIYER</sequence>
<gene>
    <name evidence="1" type="ORF">BECKFW1821C_GA0114237_102566</name>
</gene>
<protein>
    <submittedName>
        <fullName evidence="1">Uncharacterized protein</fullName>
    </submittedName>
</protein>